<dbReference type="Gene3D" id="2.130.10.10">
    <property type="entry name" value="YVTN repeat-like/Quinoprotein amine dehydrogenase"/>
    <property type="match status" value="1"/>
</dbReference>
<dbReference type="InterPro" id="IPR036322">
    <property type="entry name" value="WD40_repeat_dom_sf"/>
</dbReference>
<feature type="compositionally biased region" description="Basic and acidic residues" evidence="4">
    <location>
        <begin position="987"/>
        <end position="1004"/>
    </location>
</feature>
<evidence type="ECO:0000256" key="5">
    <source>
        <dbReference type="SAM" id="Phobius"/>
    </source>
</evidence>
<dbReference type="InterPro" id="IPR051350">
    <property type="entry name" value="WD_repeat-ST_regulator"/>
</dbReference>
<feature type="transmembrane region" description="Helical" evidence="5">
    <location>
        <begin position="333"/>
        <end position="354"/>
    </location>
</feature>
<feature type="region of interest" description="Disordered" evidence="4">
    <location>
        <begin position="1"/>
        <end position="40"/>
    </location>
</feature>
<feature type="repeat" description="WD" evidence="3">
    <location>
        <begin position="658"/>
        <end position="699"/>
    </location>
</feature>
<dbReference type="OMA" id="AVNSFWF"/>
<evidence type="ECO:0000313" key="7">
    <source>
        <dbReference type="Proteomes" id="UP000218811"/>
    </source>
</evidence>
<keyword evidence="5" id="KW-1133">Transmembrane helix</keyword>
<dbReference type="PROSITE" id="PS50082">
    <property type="entry name" value="WD_REPEATS_2"/>
    <property type="match status" value="1"/>
</dbReference>
<dbReference type="STRING" id="742152.A0A2H3J8M4"/>
<keyword evidence="7" id="KW-1185">Reference proteome</keyword>
<name>A0A2H3J8M4_WOLCO</name>
<evidence type="ECO:0000256" key="1">
    <source>
        <dbReference type="ARBA" id="ARBA00022574"/>
    </source>
</evidence>
<reference evidence="6 7" key="1">
    <citation type="journal article" date="2012" name="Science">
        <title>The Paleozoic origin of enzymatic lignin decomposition reconstructed from 31 fungal genomes.</title>
        <authorList>
            <person name="Floudas D."/>
            <person name="Binder M."/>
            <person name="Riley R."/>
            <person name="Barry K."/>
            <person name="Blanchette R.A."/>
            <person name="Henrissat B."/>
            <person name="Martinez A.T."/>
            <person name="Otillar R."/>
            <person name="Spatafora J.W."/>
            <person name="Yadav J.S."/>
            <person name="Aerts A."/>
            <person name="Benoit I."/>
            <person name="Boyd A."/>
            <person name="Carlson A."/>
            <person name="Copeland A."/>
            <person name="Coutinho P.M."/>
            <person name="de Vries R.P."/>
            <person name="Ferreira P."/>
            <person name="Findley K."/>
            <person name="Foster B."/>
            <person name="Gaskell J."/>
            <person name="Glotzer D."/>
            <person name="Gorecki P."/>
            <person name="Heitman J."/>
            <person name="Hesse C."/>
            <person name="Hori C."/>
            <person name="Igarashi K."/>
            <person name="Jurgens J.A."/>
            <person name="Kallen N."/>
            <person name="Kersten P."/>
            <person name="Kohler A."/>
            <person name="Kuees U."/>
            <person name="Kumar T.K.A."/>
            <person name="Kuo A."/>
            <person name="LaButti K."/>
            <person name="Larrondo L.F."/>
            <person name="Lindquist E."/>
            <person name="Ling A."/>
            <person name="Lombard V."/>
            <person name="Lucas S."/>
            <person name="Lundell T."/>
            <person name="Martin R."/>
            <person name="McLaughlin D.J."/>
            <person name="Morgenstern I."/>
            <person name="Morin E."/>
            <person name="Murat C."/>
            <person name="Nagy L.G."/>
            <person name="Nolan M."/>
            <person name="Ohm R.A."/>
            <person name="Patyshakuliyeva A."/>
            <person name="Rokas A."/>
            <person name="Ruiz-Duenas F.J."/>
            <person name="Sabat G."/>
            <person name="Salamov A."/>
            <person name="Samejima M."/>
            <person name="Schmutz J."/>
            <person name="Slot J.C."/>
            <person name="St John F."/>
            <person name="Stenlid J."/>
            <person name="Sun H."/>
            <person name="Sun S."/>
            <person name="Syed K."/>
            <person name="Tsang A."/>
            <person name="Wiebenga A."/>
            <person name="Young D."/>
            <person name="Pisabarro A."/>
            <person name="Eastwood D.C."/>
            <person name="Martin F."/>
            <person name="Cullen D."/>
            <person name="Grigoriev I.V."/>
            <person name="Hibbett D.S."/>
        </authorList>
    </citation>
    <scope>NUCLEOTIDE SEQUENCE [LARGE SCALE GENOMIC DNA]</scope>
    <source>
        <strain evidence="6 7">MD-104</strain>
    </source>
</reference>
<dbReference type="AlphaFoldDB" id="A0A2H3J8M4"/>
<organism evidence="6 7">
    <name type="scientific">Wolfiporia cocos (strain MD-104)</name>
    <name type="common">Brown rot fungus</name>
    <dbReference type="NCBI Taxonomy" id="742152"/>
    <lineage>
        <taxon>Eukaryota</taxon>
        <taxon>Fungi</taxon>
        <taxon>Dikarya</taxon>
        <taxon>Basidiomycota</taxon>
        <taxon>Agaricomycotina</taxon>
        <taxon>Agaricomycetes</taxon>
        <taxon>Polyporales</taxon>
        <taxon>Phaeolaceae</taxon>
        <taxon>Wolfiporia</taxon>
    </lineage>
</organism>
<feature type="region of interest" description="Disordered" evidence="4">
    <location>
        <begin position="967"/>
        <end position="1021"/>
    </location>
</feature>
<feature type="transmembrane region" description="Helical" evidence="5">
    <location>
        <begin position="299"/>
        <end position="321"/>
    </location>
</feature>
<dbReference type="EMBL" id="KB467843">
    <property type="protein sequence ID" value="PCH35089.1"/>
    <property type="molecule type" value="Genomic_DNA"/>
</dbReference>
<keyword evidence="1 3" id="KW-0853">WD repeat</keyword>
<dbReference type="Pfam" id="PF00400">
    <property type="entry name" value="WD40"/>
    <property type="match status" value="3"/>
</dbReference>
<dbReference type="GO" id="GO:0034657">
    <property type="term" value="C:GID complex"/>
    <property type="evidence" value="ECO:0007669"/>
    <property type="project" value="TreeGrafter"/>
</dbReference>
<dbReference type="PANTHER" id="PTHR22838:SF0">
    <property type="entry name" value="WD REPEAT-CONTAINING PROTEIN 26"/>
    <property type="match status" value="1"/>
</dbReference>
<keyword evidence="5" id="KW-0812">Transmembrane</keyword>
<evidence type="ECO:0000256" key="3">
    <source>
        <dbReference type="PROSITE-ProRule" id="PRU00221"/>
    </source>
</evidence>
<feature type="compositionally biased region" description="Polar residues" evidence="4">
    <location>
        <begin position="522"/>
        <end position="531"/>
    </location>
</feature>
<feature type="compositionally biased region" description="Basic and acidic residues" evidence="4">
    <location>
        <begin position="74"/>
        <end position="83"/>
    </location>
</feature>
<feature type="region of interest" description="Disordered" evidence="4">
    <location>
        <begin position="56"/>
        <end position="83"/>
    </location>
</feature>
<proteinExistence type="predicted"/>
<sequence length="1031" mass="115250">MPLDRGGSFVSQVEPVSGPFPHLPSAAAAPPVDTKAGNARRKQTLLNLLEALEELAREDGTRSGATEQAPPTHEGGKDDPSANEHLQKVGFEAFKRFERRMINLDRELRNFANAARQLGSSVGILSSAVLLRERLVQLLHLFHENAEDLFPLYVPKSAREPVPDVDEPETPKKKRRKVLLQGVNPAVLQDLDVESFPDQLQSFAQDVTTFLDCLNEFPEFNDEAVNASIMALEGDLKYWASCLRAYEGQFRNPAVQSYLHDLSSEMGGHLDNLTSSLQLFIEIGVPMIRFAQQHASQNLLNLSTVATFFSAVTATTMQFSYQMTSGPLQHAVNAFWFTSLVFSIQAAVNSLLGLTWKQAMYRSPGNRVPWWVLIWIKRSPLVFLVSSVACFSMGLVLFAYSSGQDKVTRTLTSVFSASSCVGLAAVSAWFVSERLIYDRHKGHKWLADAISETKVRVCSTSGMQWIMYEPRAIAWRMWRRLLKSWRAIFARLEGFSRATRRIRRASTMMSSDGEKTEDVSSEEASSPLGYSTPTTPRQTHHRTASLGSMGAILPMYDPSTPERPFATLSDPTTPEKELNPAIRDRWRATVRKAVAINNVVKAFPQGQNAKGIASSGDIQGSSAKLAGEELATAKANRMAAEKANLVPQLRSLEVAQAFTPHTALVKHLHFSPDGEYIATSSWDHTSKLFRVHGRAPLEQYRVLAHTQRFVKQVAWSPDGEYILTRQANTIGIWTKDGVKRAVTQDGMWRNDIRHEGVLSIAWCFDNTTFLSVEESSVLKFDLTGKILERYHFDRVALHDVAVRHDGDRMLCVGVLLASQDGLLPRRSRAEKQIIVYNLQRKEIESRVPVLNDVRDITIARGTNFVLVSYEDKAPPQLWELSVRLNLRHTYMPKEPVDFAGPSYFGGKKDQLVLCAGKAGDIYMWHRDTAALLHHIRPQALDGELTCLAWNHASSTLMFATGTHDGGVSIWTQPPSDQRRRRSSGDFPARRRGELANQSEERQPITERYSCQPDDSSCHGADFAVPMNATAY</sequence>
<dbReference type="SMART" id="SM00320">
    <property type="entry name" value="WD40"/>
    <property type="match status" value="3"/>
</dbReference>
<feature type="region of interest" description="Disordered" evidence="4">
    <location>
        <begin position="506"/>
        <end position="544"/>
    </location>
</feature>
<evidence type="ECO:0000256" key="4">
    <source>
        <dbReference type="SAM" id="MobiDB-lite"/>
    </source>
</evidence>
<dbReference type="GO" id="GO:0043161">
    <property type="term" value="P:proteasome-mediated ubiquitin-dependent protein catabolic process"/>
    <property type="evidence" value="ECO:0007669"/>
    <property type="project" value="TreeGrafter"/>
</dbReference>
<feature type="transmembrane region" description="Helical" evidence="5">
    <location>
        <begin position="412"/>
        <end position="431"/>
    </location>
</feature>
<dbReference type="InterPro" id="IPR001680">
    <property type="entry name" value="WD40_rpt"/>
</dbReference>
<keyword evidence="5" id="KW-0472">Membrane</keyword>
<evidence type="ECO:0000256" key="2">
    <source>
        <dbReference type="ARBA" id="ARBA00022737"/>
    </source>
</evidence>
<dbReference type="OrthoDB" id="972532at2759"/>
<dbReference type="SUPFAM" id="SSF50978">
    <property type="entry name" value="WD40 repeat-like"/>
    <property type="match status" value="1"/>
</dbReference>
<protein>
    <submittedName>
        <fullName evidence="6">WD40 repeat-like protein</fullName>
    </submittedName>
</protein>
<dbReference type="InterPro" id="IPR015943">
    <property type="entry name" value="WD40/YVTN_repeat-like_dom_sf"/>
</dbReference>
<dbReference type="Proteomes" id="UP000218811">
    <property type="component" value="Unassembled WGS sequence"/>
</dbReference>
<dbReference type="PANTHER" id="PTHR22838">
    <property type="entry name" value="WD REPEAT PROTEIN 26-RELATED"/>
    <property type="match status" value="1"/>
</dbReference>
<feature type="transmembrane region" description="Helical" evidence="5">
    <location>
        <begin position="381"/>
        <end position="400"/>
    </location>
</feature>
<evidence type="ECO:0000313" key="6">
    <source>
        <dbReference type="EMBL" id="PCH35089.1"/>
    </source>
</evidence>
<gene>
    <name evidence="6" type="ORF">WOLCODRAFT_133718</name>
</gene>
<keyword evidence="2" id="KW-0677">Repeat</keyword>
<accession>A0A2H3J8M4</accession>